<accession>A0A4R1RB50</accession>
<dbReference type="CDD" id="cd04302">
    <property type="entry name" value="HAD_5NT"/>
    <property type="match status" value="1"/>
</dbReference>
<dbReference type="GO" id="GO:0005829">
    <property type="term" value="C:cytosol"/>
    <property type="evidence" value="ECO:0007669"/>
    <property type="project" value="TreeGrafter"/>
</dbReference>
<dbReference type="InterPro" id="IPR041492">
    <property type="entry name" value="HAD_2"/>
</dbReference>
<dbReference type="EMBL" id="SLUN01000022">
    <property type="protein sequence ID" value="TCL62985.1"/>
    <property type="molecule type" value="Genomic_DNA"/>
</dbReference>
<dbReference type="InterPro" id="IPR036412">
    <property type="entry name" value="HAD-like_sf"/>
</dbReference>
<evidence type="ECO:0000313" key="1">
    <source>
        <dbReference type="EMBL" id="TCL62985.1"/>
    </source>
</evidence>
<dbReference type="GO" id="GO:0004713">
    <property type="term" value="F:protein tyrosine kinase activity"/>
    <property type="evidence" value="ECO:0007669"/>
    <property type="project" value="TreeGrafter"/>
</dbReference>
<dbReference type="InterPro" id="IPR023214">
    <property type="entry name" value="HAD_sf"/>
</dbReference>
<evidence type="ECO:0000313" key="2">
    <source>
        <dbReference type="Proteomes" id="UP000295008"/>
    </source>
</evidence>
<comment type="caution">
    <text evidence="1">The sequence shown here is derived from an EMBL/GenBank/DDBJ whole genome shotgun (WGS) entry which is preliminary data.</text>
</comment>
<dbReference type="Gene3D" id="1.10.150.240">
    <property type="entry name" value="Putative phosphatase, domain 2"/>
    <property type="match status" value="1"/>
</dbReference>
<reference evidence="1 2" key="1">
    <citation type="submission" date="2019-03" db="EMBL/GenBank/DDBJ databases">
        <title>Genomic Encyclopedia of Type Strains, Phase IV (KMG-IV): sequencing the most valuable type-strain genomes for metagenomic binning, comparative biology and taxonomic classification.</title>
        <authorList>
            <person name="Goeker M."/>
        </authorList>
    </citation>
    <scope>NUCLEOTIDE SEQUENCE [LARGE SCALE GENOMIC DNA]</scope>
    <source>
        <strain evidence="1 2">LX-B</strain>
    </source>
</reference>
<dbReference type="PANTHER" id="PTHR43434:SF20">
    <property type="entry name" value="5'-NUCLEOTIDASE"/>
    <property type="match status" value="1"/>
</dbReference>
<dbReference type="InterPro" id="IPR023198">
    <property type="entry name" value="PGP-like_dom2"/>
</dbReference>
<dbReference type="InterPro" id="IPR050155">
    <property type="entry name" value="HAD-like_hydrolase_sf"/>
</dbReference>
<keyword evidence="2" id="KW-1185">Reference proteome</keyword>
<dbReference type="Proteomes" id="UP000295008">
    <property type="component" value="Unassembled WGS sequence"/>
</dbReference>
<proteinExistence type="predicted"/>
<sequence>MLIRPAQLGSKEENMTAYQEVFFDLDGTLTDPAEGIVNSICYALSKLGIIANDRERLLRFIGPPLQESFEKYYGLDAQTAWQAVQFYREYFGVSGLFENTVYPGILELLADLQRQNLRLSVATSKPTVYSERILSHFGLAHFFEHIIGSNLDGTRSTKTEVIAELLKSLESPDRSKVVMVGDREHDIIGARNHGIASIAVAYGYGTMEELTAAHPTGIAGSVSELGALLSGRI</sequence>
<organism evidence="1 2">
    <name type="scientific">Hydrogenispora ethanolica</name>
    <dbReference type="NCBI Taxonomy" id="1082276"/>
    <lineage>
        <taxon>Bacteria</taxon>
        <taxon>Bacillati</taxon>
        <taxon>Bacillota</taxon>
        <taxon>Hydrogenispora</taxon>
    </lineage>
</organism>
<protein>
    <submittedName>
        <fullName evidence="1">Phosphoglycolate phosphatase</fullName>
    </submittedName>
</protein>
<dbReference type="NCBIfam" id="TIGR01549">
    <property type="entry name" value="HAD-SF-IA-v1"/>
    <property type="match status" value="1"/>
</dbReference>
<gene>
    <name evidence="1" type="ORF">EDC14_102239</name>
</gene>
<dbReference type="InterPro" id="IPR006439">
    <property type="entry name" value="HAD-SF_hydro_IA"/>
</dbReference>
<dbReference type="AlphaFoldDB" id="A0A4R1RB50"/>
<dbReference type="PANTHER" id="PTHR43434">
    <property type="entry name" value="PHOSPHOGLYCOLATE PHOSPHATASE"/>
    <property type="match status" value="1"/>
</dbReference>
<dbReference type="Gene3D" id="3.40.50.1000">
    <property type="entry name" value="HAD superfamily/HAD-like"/>
    <property type="match status" value="1"/>
</dbReference>
<name>A0A4R1RB50_HYDET</name>
<dbReference type="FunFam" id="3.40.50.1000:FF:000022">
    <property type="entry name" value="Phosphoglycolate phosphatase"/>
    <property type="match status" value="1"/>
</dbReference>
<dbReference type="SUPFAM" id="SSF56784">
    <property type="entry name" value="HAD-like"/>
    <property type="match status" value="1"/>
</dbReference>
<dbReference type="Pfam" id="PF13419">
    <property type="entry name" value="HAD_2"/>
    <property type="match status" value="1"/>
</dbReference>